<keyword evidence="7 10" id="KW-0472">Membrane</keyword>
<feature type="non-terminal residue" evidence="11">
    <location>
        <position position="678"/>
    </location>
</feature>
<dbReference type="PANTHER" id="PTHR21137:SF35">
    <property type="entry name" value="ODORANT RECEPTOR 19A-RELATED"/>
    <property type="match status" value="1"/>
</dbReference>
<feature type="transmembrane region" description="Helical" evidence="10">
    <location>
        <begin position="536"/>
        <end position="556"/>
    </location>
</feature>
<evidence type="ECO:0000256" key="6">
    <source>
        <dbReference type="ARBA" id="ARBA00022989"/>
    </source>
</evidence>
<dbReference type="AlphaFoldDB" id="A0A8J9UYH7"/>
<evidence type="ECO:0000256" key="2">
    <source>
        <dbReference type="ARBA" id="ARBA00022475"/>
    </source>
</evidence>
<sequence>MSTLKSEDLYLNRAKLVMKYLGVWVPAANETITLKSYRLFMIFLQYLFLLFQIIYIFQVWGDLEAVSQASYLLFTQACLCFKITVLQINVDLLKDLLNRMNSEIFLPQSREQERILKRQAKRIKQLLLAFMISSQTTCLLWALKPLFDDAGSRNFPFDMWMPVRPEFSPQYELGFAFQLLTICTSAYMYFGADSIALSMVIFACAQLNIIKDKILNISFVHVQGRSDIEKTIIVSENNKKLIDCIKQHQAIVSYFLSQVDWRSMQFFSILTYLSVMISQLFVCCWCGHELTATSEELPTVLYKCPWYEQDLQFMRTLRVAAMRMGRPTVLRAGHYISLSRPTFVAASVCYKVAVFILHKKNLKSLLEYMMVDIFVPQSAVHSEILITRARKVKRLCAVFLVSAFMTCSLWASMPWFDEAETRSFPFKIWMPVSTHTFTQYILGYLYQIVSVYISALLFFAVDSTTLSMIIFGCAQLEIVIDKIKKVKNVPMSAKLNKTAKEQLVKDSNELFIQCIHQHQEVIRFVELLENTYHANIFFQLSGTVGIICIIGLRITITEPSSVQFYSMLNYMVTMLSQLLLYCWCGTELTTKCIGNWYTYLLSTQLLHESEDLRQWIYQCPWYEQDFKFRRSLVIAMECMKKPIIFKAGHYIPLSRPTFVSILRSSYSYFAVLNQANNK</sequence>
<keyword evidence="4 10" id="KW-0812">Transmembrane</keyword>
<keyword evidence="12" id="KW-1185">Reference proteome</keyword>
<feature type="transmembrane region" description="Helical" evidence="10">
    <location>
        <begin position="126"/>
        <end position="143"/>
    </location>
</feature>
<name>A0A8J9UYH7_9NEOP</name>
<evidence type="ECO:0000313" key="11">
    <source>
        <dbReference type="EMBL" id="CAH0728107.1"/>
    </source>
</evidence>
<evidence type="ECO:0000256" key="7">
    <source>
        <dbReference type="ARBA" id="ARBA00023136"/>
    </source>
</evidence>
<dbReference type="InterPro" id="IPR004117">
    <property type="entry name" value="7tm6_olfct_rcpt"/>
</dbReference>
<evidence type="ECO:0008006" key="13">
    <source>
        <dbReference type="Google" id="ProtNLM"/>
    </source>
</evidence>
<keyword evidence="3" id="KW-0716">Sensory transduction</keyword>
<evidence type="ECO:0000256" key="4">
    <source>
        <dbReference type="ARBA" id="ARBA00022692"/>
    </source>
</evidence>
<feature type="transmembrane region" description="Helical" evidence="10">
    <location>
        <begin position="395"/>
        <end position="416"/>
    </location>
</feature>
<organism evidence="11 12">
    <name type="scientific">Brenthis ino</name>
    <name type="common">lesser marbled fritillary</name>
    <dbReference type="NCBI Taxonomy" id="405034"/>
    <lineage>
        <taxon>Eukaryota</taxon>
        <taxon>Metazoa</taxon>
        <taxon>Ecdysozoa</taxon>
        <taxon>Arthropoda</taxon>
        <taxon>Hexapoda</taxon>
        <taxon>Insecta</taxon>
        <taxon>Pterygota</taxon>
        <taxon>Neoptera</taxon>
        <taxon>Endopterygota</taxon>
        <taxon>Lepidoptera</taxon>
        <taxon>Glossata</taxon>
        <taxon>Ditrysia</taxon>
        <taxon>Papilionoidea</taxon>
        <taxon>Nymphalidae</taxon>
        <taxon>Heliconiinae</taxon>
        <taxon>Argynnini</taxon>
        <taxon>Brenthis</taxon>
    </lineage>
</organism>
<keyword evidence="2" id="KW-1003">Cell membrane</keyword>
<dbReference type="Proteomes" id="UP000838878">
    <property type="component" value="Chromosome 7"/>
</dbReference>
<evidence type="ECO:0000256" key="10">
    <source>
        <dbReference type="SAM" id="Phobius"/>
    </source>
</evidence>
<evidence type="ECO:0000256" key="8">
    <source>
        <dbReference type="ARBA" id="ARBA00023170"/>
    </source>
</evidence>
<evidence type="ECO:0000256" key="1">
    <source>
        <dbReference type="ARBA" id="ARBA00004651"/>
    </source>
</evidence>
<reference evidence="11" key="1">
    <citation type="submission" date="2021-12" db="EMBL/GenBank/DDBJ databases">
        <authorList>
            <person name="Martin H S."/>
        </authorList>
    </citation>
    <scope>NUCLEOTIDE SEQUENCE</scope>
</reference>
<feature type="transmembrane region" description="Helical" evidence="10">
    <location>
        <begin position="562"/>
        <end position="583"/>
    </location>
</feature>
<dbReference type="Pfam" id="PF02949">
    <property type="entry name" value="7tm_6"/>
    <property type="match status" value="4"/>
</dbReference>
<keyword evidence="5" id="KW-0552">Olfaction</keyword>
<feature type="transmembrane region" description="Helical" evidence="10">
    <location>
        <begin position="436"/>
        <end position="461"/>
    </location>
</feature>
<accession>A0A8J9UYH7</accession>
<dbReference type="GO" id="GO:0005549">
    <property type="term" value="F:odorant binding"/>
    <property type="evidence" value="ECO:0007669"/>
    <property type="project" value="InterPro"/>
</dbReference>
<evidence type="ECO:0000256" key="9">
    <source>
        <dbReference type="ARBA" id="ARBA00023224"/>
    </source>
</evidence>
<proteinExistence type="predicted"/>
<evidence type="ECO:0000256" key="3">
    <source>
        <dbReference type="ARBA" id="ARBA00022606"/>
    </source>
</evidence>
<gene>
    <name evidence="11" type="ORF">BINO364_LOCUS13369</name>
</gene>
<dbReference type="GO" id="GO:0004984">
    <property type="term" value="F:olfactory receptor activity"/>
    <property type="evidence" value="ECO:0007669"/>
    <property type="project" value="InterPro"/>
</dbReference>
<dbReference type="OrthoDB" id="6604226at2759"/>
<protein>
    <recommendedName>
        <fullName evidence="13">Odorant receptor</fullName>
    </recommendedName>
</protein>
<dbReference type="EMBL" id="OV170227">
    <property type="protein sequence ID" value="CAH0728107.1"/>
    <property type="molecule type" value="Genomic_DNA"/>
</dbReference>
<comment type="subcellular location">
    <subcellularLocation>
        <location evidence="1">Cell membrane</location>
        <topology evidence="1">Multi-pass membrane protein</topology>
    </subcellularLocation>
</comment>
<dbReference type="GO" id="GO:0007165">
    <property type="term" value="P:signal transduction"/>
    <property type="evidence" value="ECO:0007669"/>
    <property type="project" value="UniProtKB-KW"/>
</dbReference>
<keyword evidence="8" id="KW-0675">Receptor</keyword>
<keyword evidence="9" id="KW-0807">Transducer</keyword>
<evidence type="ECO:0000313" key="12">
    <source>
        <dbReference type="Proteomes" id="UP000838878"/>
    </source>
</evidence>
<feature type="transmembrane region" description="Helical" evidence="10">
    <location>
        <begin position="69"/>
        <end position="90"/>
    </location>
</feature>
<evidence type="ECO:0000256" key="5">
    <source>
        <dbReference type="ARBA" id="ARBA00022725"/>
    </source>
</evidence>
<keyword evidence="6 10" id="KW-1133">Transmembrane helix</keyword>
<feature type="transmembrane region" description="Helical" evidence="10">
    <location>
        <begin position="39"/>
        <end position="57"/>
    </location>
</feature>
<dbReference type="PANTHER" id="PTHR21137">
    <property type="entry name" value="ODORANT RECEPTOR"/>
    <property type="match status" value="1"/>
</dbReference>
<feature type="transmembrane region" description="Helical" evidence="10">
    <location>
        <begin position="175"/>
        <end position="205"/>
    </location>
</feature>
<dbReference type="GO" id="GO:0005886">
    <property type="term" value="C:plasma membrane"/>
    <property type="evidence" value="ECO:0007669"/>
    <property type="project" value="UniProtKB-SubCell"/>
</dbReference>